<dbReference type="Proteomes" id="UP000272942">
    <property type="component" value="Unassembled WGS sequence"/>
</dbReference>
<feature type="compositionally biased region" description="Basic residues" evidence="1">
    <location>
        <begin position="113"/>
        <end position="122"/>
    </location>
</feature>
<feature type="compositionally biased region" description="Basic and acidic residues" evidence="1">
    <location>
        <begin position="164"/>
        <end position="173"/>
    </location>
</feature>
<dbReference type="EMBL" id="UZAN01070710">
    <property type="protein sequence ID" value="VDP94968.1"/>
    <property type="molecule type" value="Genomic_DNA"/>
</dbReference>
<dbReference type="OrthoDB" id="10670075at2759"/>
<proteinExistence type="predicted"/>
<reference evidence="2 3" key="1">
    <citation type="submission" date="2018-11" db="EMBL/GenBank/DDBJ databases">
        <authorList>
            <consortium name="Pathogen Informatics"/>
        </authorList>
    </citation>
    <scope>NUCLEOTIDE SEQUENCE [LARGE SCALE GENOMIC DNA]</scope>
    <source>
        <strain evidence="2 3">Egypt</strain>
    </source>
</reference>
<keyword evidence="3" id="KW-1185">Reference proteome</keyword>
<feature type="compositionally biased region" description="Basic and acidic residues" evidence="1">
    <location>
        <begin position="49"/>
        <end position="71"/>
    </location>
</feature>
<protein>
    <submittedName>
        <fullName evidence="2">Uncharacterized protein</fullName>
    </submittedName>
</protein>
<evidence type="ECO:0000313" key="3">
    <source>
        <dbReference type="Proteomes" id="UP000272942"/>
    </source>
</evidence>
<feature type="compositionally biased region" description="Basic and acidic residues" evidence="1">
    <location>
        <begin position="123"/>
        <end position="154"/>
    </location>
</feature>
<accession>A0A3P8IG76</accession>
<organism evidence="2 3">
    <name type="scientific">Echinostoma caproni</name>
    <dbReference type="NCBI Taxonomy" id="27848"/>
    <lineage>
        <taxon>Eukaryota</taxon>
        <taxon>Metazoa</taxon>
        <taxon>Spiralia</taxon>
        <taxon>Lophotrochozoa</taxon>
        <taxon>Platyhelminthes</taxon>
        <taxon>Trematoda</taxon>
        <taxon>Digenea</taxon>
        <taxon>Plagiorchiida</taxon>
        <taxon>Echinostomata</taxon>
        <taxon>Echinostomatoidea</taxon>
        <taxon>Echinostomatidae</taxon>
        <taxon>Echinostoma</taxon>
    </lineage>
</organism>
<dbReference type="AlphaFoldDB" id="A0A3P8IG76"/>
<feature type="compositionally biased region" description="Basic residues" evidence="1">
    <location>
        <begin position="90"/>
        <end position="103"/>
    </location>
</feature>
<evidence type="ECO:0000313" key="2">
    <source>
        <dbReference type="EMBL" id="VDP94968.1"/>
    </source>
</evidence>
<feature type="compositionally biased region" description="Basic residues" evidence="1">
    <location>
        <begin position="10"/>
        <end position="22"/>
    </location>
</feature>
<evidence type="ECO:0000256" key="1">
    <source>
        <dbReference type="SAM" id="MobiDB-lite"/>
    </source>
</evidence>
<feature type="compositionally biased region" description="Basic and acidic residues" evidence="1">
    <location>
        <begin position="413"/>
        <end position="429"/>
    </location>
</feature>
<name>A0A3P8IG76_9TREM</name>
<feature type="compositionally biased region" description="Low complexity" evidence="1">
    <location>
        <begin position="245"/>
        <end position="258"/>
    </location>
</feature>
<gene>
    <name evidence="2" type="ORF">ECPE_LOCUS17665</name>
</gene>
<feature type="compositionally biased region" description="Low complexity" evidence="1">
    <location>
        <begin position="343"/>
        <end position="363"/>
    </location>
</feature>
<sequence length="459" mass="51474">MAFFQNDDRKRHHKEKHRHRSRSASSKSYSGTDDDVDTHRRSRHRNRSRSIEADVKKPTNPDSDWRKDLMAGRRRSPPTMPENSYYGFEKRRREHKRSRHRHRSSESEDDHRTRHSHSRSSRRREDSPLRRPRGDSPRDYRQYDRRSGKHREIADPVCANPADRANRFHDRRAQWAQEEDEFRTHGASETSSKQSRHKHLAVSNRRQRQPSDTVESLTPEGPSLPQPPKEPSRQEPQRQVQKVPSTSSSSSGSGSECSSSDDDDDSSSSSGSSSSKSEEVAQIPEGPPLPPGSVHQTAEPEGPALPHTAIAGASMKRRVSHATSSTSSSDASGSESDEEEDGSGSSSGSSSTGSGDSSDSSSEPGDEDEVNNSLSPVKRRRENMDTGQASSEVKRRERVPEGPAVPENYVSKSDQHRRYPDSGQRKPSERQVSMKVLSLIMSRTEFYPHVRIKSVVGSS</sequence>
<feature type="compositionally biased region" description="Basic residues" evidence="1">
    <location>
        <begin position="194"/>
        <end position="208"/>
    </location>
</feature>
<feature type="compositionally biased region" description="Low complexity" evidence="1">
    <location>
        <begin position="323"/>
        <end position="334"/>
    </location>
</feature>
<feature type="region of interest" description="Disordered" evidence="1">
    <location>
        <begin position="1"/>
        <end position="431"/>
    </location>
</feature>